<accession>A0A378JJN5</accession>
<feature type="domain" description="Tetrapyrrole methylase" evidence="1">
    <location>
        <begin position="3"/>
        <end position="202"/>
    </location>
</feature>
<dbReference type="GO" id="GO:0008168">
    <property type="term" value="F:methyltransferase activity"/>
    <property type="evidence" value="ECO:0007669"/>
    <property type="project" value="UniProtKB-KW"/>
</dbReference>
<dbReference type="SUPFAM" id="SSF53790">
    <property type="entry name" value="Tetrapyrrole methylase"/>
    <property type="match status" value="1"/>
</dbReference>
<organism evidence="2 3">
    <name type="scientific">Legionella busanensis</name>
    <dbReference type="NCBI Taxonomy" id="190655"/>
    <lineage>
        <taxon>Bacteria</taxon>
        <taxon>Pseudomonadati</taxon>
        <taxon>Pseudomonadota</taxon>
        <taxon>Gammaproteobacteria</taxon>
        <taxon>Legionellales</taxon>
        <taxon>Legionellaceae</taxon>
        <taxon>Legionella</taxon>
    </lineage>
</organism>
<keyword evidence="2" id="KW-0489">Methyltransferase</keyword>
<dbReference type="Gene3D" id="3.40.1010.10">
    <property type="entry name" value="Cobalt-precorrin-4 Transmethylase, Domain 1"/>
    <property type="match status" value="1"/>
</dbReference>
<dbReference type="InterPro" id="IPR014777">
    <property type="entry name" value="4pyrrole_Mease_sub1"/>
</dbReference>
<dbReference type="RefSeq" id="WP_115330630.1">
    <property type="nucleotide sequence ID" value="NZ_CAAAHP010000001.1"/>
</dbReference>
<dbReference type="InterPro" id="IPR000878">
    <property type="entry name" value="4pyrrol_Mease"/>
</dbReference>
<evidence type="ECO:0000313" key="3">
    <source>
        <dbReference type="Proteomes" id="UP000254794"/>
    </source>
</evidence>
<sequence length="259" mass="29263">MHTLIVAGSGIKSIAHLTAETRQVIKKADKVLYLVNENNFKAWLEREAIEAESLEPIYFKSIKRADAYKEITKYIVNQYYQVKNLCVIFYGHPTVFAQSGLDAVKQIKKEKGNAIILPAVTAMDCLFSDLGIDPGQHGCFTIDATELLIYERALDVHGHLLIWQIANLGRADTQITSKISVLQNYLEKYYAPTHPICIYEAALLPTYKPRIDWHQVAELGLLNITPVSTLYLPPTVKKKISQNYLALLEIDPHDFESST</sequence>
<keyword evidence="3" id="KW-1185">Reference proteome</keyword>
<dbReference type="CDD" id="cd19916">
    <property type="entry name" value="OphMA_like"/>
    <property type="match status" value="1"/>
</dbReference>
<dbReference type="EMBL" id="UGOD01000001">
    <property type="protein sequence ID" value="STX50961.1"/>
    <property type="molecule type" value="Genomic_DNA"/>
</dbReference>
<proteinExistence type="predicted"/>
<reference evidence="2 3" key="1">
    <citation type="submission" date="2018-06" db="EMBL/GenBank/DDBJ databases">
        <authorList>
            <consortium name="Pathogen Informatics"/>
            <person name="Doyle S."/>
        </authorList>
    </citation>
    <scope>NUCLEOTIDE SEQUENCE [LARGE SCALE GENOMIC DNA]</scope>
    <source>
        <strain evidence="2 3">NCTC13316</strain>
    </source>
</reference>
<dbReference type="InterPro" id="IPR035996">
    <property type="entry name" value="4pyrrol_Methylase_sf"/>
</dbReference>
<keyword evidence="2" id="KW-0808">Transferase</keyword>
<dbReference type="AlphaFoldDB" id="A0A378JJN5"/>
<dbReference type="Proteomes" id="UP000254794">
    <property type="component" value="Unassembled WGS sequence"/>
</dbReference>
<dbReference type="GO" id="GO:0032259">
    <property type="term" value="P:methylation"/>
    <property type="evidence" value="ECO:0007669"/>
    <property type="project" value="UniProtKB-KW"/>
</dbReference>
<dbReference type="Pfam" id="PF00590">
    <property type="entry name" value="TP_methylase"/>
    <property type="match status" value="1"/>
</dbReference>
<gene>
    <name evidence="2" type="ORF">NCTC13316_01050</name>
</gene>
<name>A0A378JJN5_9GAMM</name>
<evidence type="ECO:0000259" key="1">
    <source>
        <dbReference type="Pfam" id="PF00590"/>
    </source>
</evidence>
<evidence type="ECO:0000313" key="2">
    <source>
        <dbReference type="EMBL" id="STX50961.1"/>
    </source>
</evidence>
<dbReference type="OrthoDB" id="1459304at2"/>
<protein>
    <submittedName>
        <fullName evidence="2">Methylase</fullName>
    </submittedName>
</protein>